<evidence type="ECO:0000256" key="1">
    <source>
        <dbReference type="SAM" id="SignalP"/>
    </source>
</evidence>
<sequence>MKMSSSAKIICLLFGVALLSSSISAKDDKKKFEDAVNYSSTPRKIACQTCFKRSTKAQQLYNKGHYCDMMNLVDGGISTKQCLTVNPGGCSVDEYNKLKEAASLVDSLAAVFIGVVASKFGK</sequence>
<feature type="chain" id="PRO_5041916169" evidence="1">
    <location>
        <begin position="26"/>
        <end position="122"/>
    </location>
</feature>
<comment type="caution">
    <text evidence="2">The sequence shown here is derived from an EMBL/GenBank/DDBJ whole genome shotgun (WGS) entry which is preliminary data.</text>
</comment>
<feature type="signal peptide" evidence="1">
    <location>
        <begin position="1"/>
        <end position="25"/>
    </location>
</feature>
<gene>
    <name evidence="2" type="ORF">RRG08_042128</name>
</gene>
<proteinExistence type="predicted"/>
<accession>A0AAE0Z0Z2</accession>
<protein>
    <submittedName>
        <fullName evidence="2">Uncharacterized protein</fullName>
    </submittedName>
</protein>
<name>A0AAE0Z0Z2_9GAST</name>
<dbReference type="EMBL" id="JAWDGP010004932">
    <property type="protein sequence ID" value="KAK3760913.1"/>
    <property type="molecule type" value="Genomic_DNA"/>
</dbReference>
<dbReference type="AlphaFoldDB" id="A0AAE0Z0Z2"/>
<evidence type="ECO:0000313" key="2">
    <source>
        <dbReference type="EMBL" id="KAK3760913.1"/>
    </source>
</evidence>
<reference evidence="2" key="1">
    <citation type="journal article" date="2023" name="G3 (Bethesda)">
        <title>A reference genome for the long-term kleptoplast-retaining sea slug Elysia crispata morphotype clarki.</title>
        <authorList>
            <person name="Eastman K.E."/>
            <person name="Pendleton A.L."/>
            <person name="Shaikh M.A."/>
            <person name="Suttiyut T."/>
            <person name="Ogas R."/>
            <person name="Tomko P."/>
            <person name="Gavelis G."/>
            <person name="Widhalm J.R."/>
            <person name="Wisecaver J.H."/>
        </authorList>
    </citation>
    <scope>NUCLEOTIDE SEQUENCE</scope>
    <source>
        <strain evidence="2">ECLA1</strain>
    </source>
</reference>
<evidence type="ECO:0000313" key="3">
    <source>
        <dbReference type="Proteomes" id="UP001283361"/>
    </source>
</evidence>
<organism evidence="2 3">
    <name type="scientific">Elysia crispata</name>
    <name type="common">lettuce slug</name>
    <dbReference type="NCBI Taxonomy" id="231223"/>
    <lineage>
        <taxon>Eukaryota</taxon>
        <taxon>Metazoa</taxon>
        <taxon>Spiralia</taxon>
        <taxon>Lophotrochozoa</taxon>
        <taxon>Mollusca</taxon>
        <taxon>Gastropoda</taxon>
        <taxon>Heterobranchia</taxon>
        <taxon>Euthyneura</taxon>
        <taxon>Panpulmonata</taxon>
        <taxon>Sacoglossa</taxon>
        <taxon>Placobranchoidea</taxon>
        <taxon>Plakobranchidae</taxon>
        <taxon>Elysia</taxon>
    </lineage>
</organism>
<keyword evidence="3" id="KW-1185">Reference proteome</keyword>
<dbReference type="Proteomes" id="UP001283361">
    <property type="component" value="Unassembled WGS sequence"/>
</dbReference>
<keyword evidence="1" id="KW-0732">Signal</keyword>